<dbReference type="Proteomes" id="UP000325577">
    <property type="component" value="Linkage Group LG18"/>
</dbReference>
<accession>A0A5J5AWY6</accession>
<dbReference type="AlphaFoldDB" id="A0A5J5AWY6"/>
<organism evidence="2 3">
    <name type="scientific">Nyssa sinensis</name>
    <dbReference type="NCBI Taxonomy" id="561372"/>
    <lineage>
        <taxon>Eukaryota</taxon>
        <taxon>Viridiplantae</taxon>
        <taxon>Streptophyta</taxon>
        <taxon>Embryophyta</taxon>
        <taxon>Tracheophyta</taxon>
        <taxon>Spermatophyta</taxon>
        <taxon>Magnoliopsida</taxon>
        <taxon>eudicotyledons</taxon>
        <taxon>Gunneridae</taxon>
        <taxon>Pentapetalae</taxon>
        <taxon>asterids</taxon>
        <taxon>Cornales</taxon>
        <taxon>Nyssaceae</taxon>
        <taxon>Nyssa</taxon>
    </lineage>
</organism>
<evidence type="ECO:0000313" key="2">
    <source>
        <dbReference type="EMBL" id="KAA8533451.1"/>
    </source>
</evidence>
<name>A0A5J5AWY6_9ASTE</name>
<dbReference type="PANTHER" id="PTHR12510:SF4">
    <property type="entry name" value="GAMMA-GLUTAMYLAMINECYCLOTRANSFERASE"/>
    <property type="match status" value="1"/>
</dbReference>
<proteinExistence type="inferred from homology"/>
<reference evidence="2 3" key="1">
    <citation type="submission" date="2019-09" db="EMBL/GenBank/DDBJ databases">
        <title>A chromosome-level genome assembly of the Chinese tupelo Nyssa sinensis.</title>
        <authorList>
            <person name="Yang X."/>
            <person name="Kang M."/>
            <person name="Yang Y."/>
            <person name="Xiong H."/>
            <person name="Wang M."/>
            <person name="Zhang Z."/>
            <person name="Wang Z."/>
            <person name="Wu H."/>
            <person name="Ma T."/>
            <person name="Liu J."/>
            <person name="Xi Z."/>
        </authorList>
    </citation>
    <scope>NUCLEOTIDE SEQUENCE [LARGE SCALE GENOMIC DNA]</scope>
    <source>
        <strain evidence="2">J267</strain>
        <tissue evidence="2">Leaf</tissue>
    </source>
</reference>
<comment type="similarity">
    <text evidence="1">Belongs to the gamma-glutamylcyclotransferase family.</text>
</comment>
<protein>
    <recommendedName>
        <fullName evidence="1">Gamma-glutamylcyclotransferase family protein</fullName>
    </recommendedName>
</protein>
<dbReference type="GO" id="GO:0061929">
    <property type="term" value="F:gamma-glutamylaminecyclotransferase activity"/>
    <property type="evidence" value="ECO:0007669"/>
    <property type="project" value="InterPro"/>
</dbReference>
<dbReference type="InterPro" id="IPR039126">
    <property type="entry name" value="GGACT"/>
</dbReference>
<dbReference type="EMBL" id="CM018041">
    <property type="protein sequence ID" value="KAA8533451.1"/>
    <property type="molecule type" value="Genomic_DNA"/>
</dbReference>
<dbReference type="PANTHER" id="PTHR12510">
    <property type="entry name" value="TROPONIN C-AKIN-1 PROTEIN"/>
    <property type="match status" value="1"/>
</dbReference>
<evidence type="ECO:0000256" key="1">
    <source>
        <dbReference type="RuleBase" id="RU367036"/>
    </source>
</evidence>
<dbReference type="Gene3D" id="3.10.490.10">
    <property type="entry name" value="Gamma-glutamyl cyclotransferase-like"/>
    <property type="match status" value="1"/>
</dbReference>
<evidence type="ECO:0000313" key="3">
    <source>
        <dbReference type="Proteomes" id="UP000325577"/>
    </source>
</evidence>
<dbReference type="GO" id="GO:0005829">
    <property type="term" value="C:cytosol"/>
    <property type="evidence" value="ECO:0007669"/>
    <property type="project" value="TreeGrafter"/>
</dbReference>
<sequence>MDELEGTSRGHYERLPVKVQCKGDGAVISAEAYYAHGSYAEGLWRRNGETGLSSYSEKEVKLQKFLLRRTRGLEVGVWD</sequence>
<dbReference type="OrthoDB" id="113620at2759"/>
<keyword evidence="3" id="KW-1185">Reference proteome</keyword>
<gene>
    <name evidence="2" type="ORF">F0562_031115</name>
</gene>